<keyword evidence="1" id="KW-0732">Signal</keyword>
<dbReference type="OrthoDB" id="9805017at2"/>
<name>A0A316B949_9BACT</name>
<evidence type="ECO:0000313" key="4">
    <source>
        <dbReference type="EMBL" id="PWJ59067.1"/>
    </source>
</evidence>
<keyword evidence="5" id="KW-1185">Reference proteome</keyword>
<feature type="chain" id="PRO_5016260433" evidence="1">
    <location>
        <begin position="25"/>
        <end position="686"/>
    </location>
</feature>
<comment type="caution">
    <text evidence="4">The sequence shown here is derived from an EMBL/GenBank/DDBJ whole genome shotgun (WGS) entry which is preliminary data.</text>
</comment>
<dbReference type="RefSeq" id="WP_109673966.1">
    <property type="nucleotide sequence ID" value="NZ_QGDT01000003.1"/>
</dbReference>
<feature type="signal peptide" evidence="1">
    <location>
        <begin position="1"/>
        <end position="24"/>
    </location>
</feature>
<dbReference type="InterPro" id="IPR026588">
    <property type="entry name" value="Choice_anch_A"/>
</dbReference>
<evidence type="ECO:0000259" key="2">
    <source>
        <dbReference type="Pfam" id="PF18962"/>
    </source>
</evidence>
<evidence type="ECO:0000256" key="1">
    <source>
        <dbReference type="SAM" id="SignalP"/>
    </source>
</evidence>
<dbReference type="Proteomes" id="UP000245880">
    <property type="component" value="Unassembled WGS sequence"/>
</dbReference>
<reference evidence="4 5" key="1">
    <citation type="submission" date="2018-03" db="EMBL/GenBank/DDBJ databases">
        <title>Genomic Encyclopedia of Archaeal and Bacterial Type Strains, Phase II (KMG-II): from individual species to whole genera.</title>
        <authorList>
            <person name="Goeker M."/>
        </authorList>
    </citation>
    <scope>NUCLEOTIDE SEQUENCE [LARGE SCALE GENOMIC DNA]</scope>
    <source>
        <strain evidence="4 5">DSM 100346</strain>
    </source>
</reference>
<dbReference type="Pfam" id="PF20597">
    <property type="entry name" value="pAdhesive_15"/>
    <property type="match status" value="1"/>
</dbReference>
<sequence length="686" mass="73545">MQSYFKFLLLNMALCWVIPGQSVAQSPTAPALKFNIFVKGNTILQSSETEGPVAIGGNLTSNQYQISFDKSLGIFHVGGVSIGLAVRGGVNLNSGSLTINGNNYVKIGNCTTPTPLKTWYRDNNGAASNIRITKATSGYGSTPNITLNAQANSFGSAELSDANNPICQNVFGTGSSQIDIDKAFTNLISNSDKLALLADNLPIKDQNGNTIPGAEMGPYKDPSKFGNNPRIVVDPNKINVLTVSAAVWNSIQNINIQGIPNGPSQVGAEVPNKNFGLIINIVDYPAFGGTLSFPGFGGLNDSQGSYILYNFPDASSTLTVGGNAQISGTLLAPRANLIKDNNGNINGQVIADQFTHQRDEIHFWPFQPDVPLQEDKTITVTGGSECDNNAPWLNYTITPNYDATGATAKIEWINANDEVVKTETNQPLSGRLLFPGAAIDADGKGIAWPGWTKVDGKWQEIDDANASIKKAGSKIRVTVSPTTTFAISYPESSSTCKTSPPDDTPLPVKLASYSVEKVNCAAVLQWTVAEAENFSHFEVERSTNATSFVALDEVTYNATQDQYEYIDSPFSKESNQAGNQYYRLKQVDMDGSFEYSTIKAISDRGCAVTSSVAVYPNPAINELTVSSTSNIQKVEVFSMNAARVKSVQPVVAAHQAQIGIGSLPSGTYVMRVVDEQGVTQQKFVKQ</sequence>
<accession>A0A316B949</accession>
<feature type="domain" description="Secretion system C-terminal sorting" evidence="2">
    <location>
        <begin position="614"/>
        <end position="684"/>
    </location>
</feature>
<evidence type="ECO:0000313" key="5">
    <source>
        <dbReference type="Proteomes" id="UP000245880"/>
    </source>
</evidence>
<organism evidence="4 5">
    <name type="scientific">Dyadobacter jejuensis</name>
    <dbReference type="NCBI Taxonomy" id="1082580"/>
    <lineage>
        <taxon>Bacteria</taxon>
        <taxon>Pseudomonadati</taxon>
        <taxon>Bacteroidota</taxon>
        <taxon>Cytophagia</taxon>
        <taxon>Cytophagales</taxon>
        <taxon>Spirosomataceae</taxon>
        <taxon>Dyadobacter</taxon>
    </lineage>
</organism>
<dbReference type="EMBL" id="QGDT01000003">
    <property type="protein sequence ID" value="PWJ59067.1"/>
    <property type="molecule type" value="Genomic_DNA"/>
</dbReference>
<dbReference type="InterPro" id="IPR026444">
    <property type="entry name" value="Secre_tail"/>
</dbReference>
<feature type="domain" description="Choice-of-anchor A" evidence="3">
    <location>
        <begin position="27"/>
        <end position="363"/>
    </location>
</feature>
<dbReference type="AlphaFoldDB" id="A0A316B949"/>
<proteinExistence type="predicted"/>
<protein>
    <submittedName>
        <fullName evidence="4">Putative secreted protein (Por secretion system target)/choice-of-anchor A domain-containing protein</fullName>
    </submittedName>
</protein>
<dbReference type="NCBIfam" id="TIGR04183">
    <property type="entry name" value="Por_Secre_tail"/>
    <property type="match status" value="1"/>
</dbReference>
<dbReference type="Pfam" id="PF18962">
    <property type="entry name" value="Por_Secre_tail"/>
    <property type="match status" value="1"/>
</dbReference>
<dbReference type="NCBIfam" id="TIGR04215">
    <property type="entry name" value="choice_anch_A"/>
    <property type="match status" value="1"/>
</dbReference>
<evidence type="ECO:0000259" key="3">
    <source>
        <dbReference type="Pfam" id="PF20597"/>
    </source>
</evidence>
<gene>
    <name evidence="4" type="ORF">CLV98_103440</name>
</gene>